<reference evidence="1" key="2">
    <citation type="submission" date="2020-09" db="EMBL/GenBank/DDBJ databases">
        <authorList>
            <person name="Sun Q."/>
            <person name="Ohkuma M."/>
        </authorList>
    </citation>
    <scope>NUCLEOTIDE SEQUENCE</scope>
    <source>
        <strain evidence="1">JCM 3090</strain>
    </source>
</reference>
<dbReference type="AlphaFoldDB" id="A0A8J3F8A5"/>
<dbReference type="Proteomes" id="UP000649739">
    <property type="component" value="Unassembled WGS sequence"/>
</dbReference>
<organism evidence="1 2">
    <name type="scientific">Pilimelia anulata</name>
    <dbReference type="NCBI Taxonomy" id="53371"/>
    <lineage>
        <taxon>Bacteria</taxon>
        <taxon>Bacillati</taxon>
        <taxon>Actinomycetota</taxon>
        <taxon>Actinomycetes</taxon>
        <taxon>Micromonosporales</taxon>
        <taxon>Micromonosporaceae</taxon>
        <taxon>Pilimelia</taxon>
    </lineage>
</organism>
<comment type="caution">
    <text evidence="1">The sequence shown here is derived from an EMBL/GenBank/DDBJ whole genome shotgun (WGS) entry which is preliminary data.</text>
</comment>
<proteinExistence type="predicted"/>
<dbReference type="RefSeq" id="WP_189169416.1">
    <property type="nucleotide sequence ID" value="NZ_BMQB01000003.1"/>
</dbReference>
<protein>
    <submittedName>
        <fullName evidence="1">Uncharacterized protein</fullName>
    </submittedName>
</protein>
<reference evidence="1" key="1">
    <citation type="journal article" date="2014" name="Int. J. Syst. Evol. Microbiol.">
        <title>Complete genome sequence of Corynebacterium casei LMG S-19264T (=DSM 44701T), isolated from a smear-ripened cheese.</title>
        <authorList>
            <consortium name="US DOE Joint Genome Institute (JGI-PGF)"/>
            <person name="Walter F."/>
            <person name="Albersmeier A."/>
            <person name="Kalinowski J."/>
            <person name="Ruckert C."/>
        </authorList>
    </citation>
    <scope>NUCLEOTIDE SEQUENCE</scope>
    <source>
        <strain evidence="1">JCM 3090</strain>
    </source>
</reference>
<keyword evidence="2" id="KW-1185">Reference proteome</keyword>
<dbReference type="EMBL" id="BMQB01000003">
    <property type="protein sequence ID" value="GGJ86954.1"/>
    <property type="molecule type" value="Genomic_DNA"/>
</dbReference>
<accession>A0A8J3F8A5</accession>
<gene>
    <name evidence="1" type="ORF">GCM10010123_15680</name>
</gene>
<name>A0A8J3F8A5_9ACTN</name>
<evidence type="ECO:0000313" key="2">
    <source>
        <dbReference type="Proteomes" id="UP000649739"/>
    </source>
</evidence>
<evidence type="ECO:0000313" key="1">
    <source>
        <dbReference type="EMBL" id="GGJ86954.1"/>
    </source>
</evidence>
<sequence>MAWEWLSAVASTAVGLGGMAFGWQASRRGQQQAAALTREGNAHGRALARDAHEQARELELLRHRQVGGESARLRREERYLEIAETVLRCSDAMGHAPETPAGGPAPIGSALGDSAAGGSAAIGAVTGAAAAGGGSAGRLGDDALAAEVAAGRLDGPPAFGGGAGAAGAGRSGGAWGGADLVRVSALVGLHATAAVRAAFEAWRDRLDKLAYAVERERAADVGPVASVRDLHSTRDMWRRQGRDARLRERDARDRLIAALAADLATPDQPDGTTPD</sequence>